<name>B9TFB8_RICCO</name>
<dbReference type="Gene3D" id="3.40.50.300">
    <property type="entry name" value="P-loop containing nucleotide triphosphate hydrolases"/>
    <property type="match status" value="1"/>
</dbReference>
<evidence type="ECO:0000313" key="3">
    <source>
        <dbReference type="Proteomes" id="UP000008311"/>
    </source>
</evidence>
<dbReference type="PANTHER" id="PTHR46743">
    <property type="entry name" value="TEICHOIC ACIDS EXPORT ATP-BINDING PROTEIN TAGH"/>
    <property type="match status" value="1"/>
</dbReference>
<dbReference type="InterPro" id="IPR003439">
    <property type="entry name" value="ABC_transporter-like_ATP-bd"/>
</dbReference>
<dbReference type="EC" id="3.6.3.40" evidence="2"/>
<keyword evidence="2" id="KW-0378">Hydrolase</keyword>
<dbReference type="Proteomes" id="UP000008311">
    <property type="component" value="Unassembled WGS sequence"/>
</dbReference>
<dbReference type="InterPro" id="IPR050683">
    <property type="entry name" value="Bact_Polysacc_Export_ATP-bd"/>
</dbReference>
<feature type="domain" description="ABC transporter" evidence="1">
    <location>
        <begin position="10"/>
        <end position="86"/>
    </location>
</feature>
<organism evidence="2 3">
    <name type="scientific">Ricinus communis</name>
    <name type="common">Castor bean</name>
    <dbReference type="NCBI Taxonomy" id="3988"/>
    <lineage>
        <taxon>Eukaryota</taxon>
        <taxon>Viridiplantae</taxon>
        <taxon>Streptophyta</taxon>
        <taxon>Embryophyta</taxon>
        <taxon>Tracheophyta</taxon>
        <taxon>Spermatophyta</taxon>
        <taxon>Magnoliopsida</taxon>
        <taxon>eudicotyledons</taxon>
        <taxon>Gunneridae</taxon>
        <taxon>Pentapetalae</taxon>
        <taxon>rosids</taxon>
        <taxon>fabids</taxon>
        <taxon>Malpighiales</taxon>
        <taxon>Euphorbiaceae</taxon>
        <taxon>Acalyphoideae</taxon>
        <taxon>Acalypheae</taxon>
        <taxon>Ricinus</taxon>
    </lineage>
</organism>
<evidence type="ECO:0000313" key="2">
    <source>
        <dbReference type="EMBL" id="EEF25447.1"/>
    </source>
</evidence>
<dbReference type="SUPFAM" id="SSF52540">
    <property type="entry name" value="P-loop containing nucleoside triphosphate hydrolases"/>
    <property type="match status" value="1"/>
</dbReference>
<feature type="non-terminal residue" evidence="2">
    <location>
        <position position="1"/>
    </location>
</feature>
<dbReference type="EMBL" id="EQ979681">
    <property type="protein sequence ID" value="EEF25447.1"/>
    <property type="molecule type" value="Genomic_DNA"/>
</dbReference>
<gene>
    <name evidence="2" type="ORF">RCOM_1896400</name>
</gene>
<dbReference type="AlphaFoldDB" id="B9TFB8"/>
<dbReference type="GO" id="GO:0005524">
    <property type="term" value="F:ATP binding"/>
    <property type="evidence" value="ECO:0007669"/>
    <property type="project" value="InterPro"/>
</dbReference>
<protein>
    <submittedName>
        <fullName evidence="2">Abc transporter, putative</fullName>
        <ecNumber evidence="2">3.6.3.40</ecNumber>
    </submittedName>
</protein>
<dbReference type="PANTHER" id="PTHR46743:SF2">
    <property type="entry name" value="TEICHOIC ACIDS EXPORT ATP-BINDING PROTEIN TAGH"/>
    <property type="match status" value="1"/>
</dbReference>
<dbReference type="eggNOG" id="KOG0059">
    <property type="taxonomic scope" value="Eukaryota"/>
</dbReference>
<sequence length="164" mass="17533">VSSALNTSLGLDVELTGRENIYLLGYYRGIPRRTITAALDDIIDTAELGQFIDLPVNTYSAGMQGRLTFAVATAFEPDILIMDEWLAAGDSRFVAKASERTAQFVSKARILILASHSLSIVRNFCSHAAFLNSGSLVTYGPVESVITAYESHLNASSSPAAATA</sequence>
<accession>B9TFB8</accession>
<dbReference type="Pfam" id="PF00005">
    <property type="entry name" value="ABC_tran"/>
    <property type="match status" value="1"/>
</dbReference>
<keyword evidence="3" id="KW-1185">Reference proteome</keyword>
<dbReference type="InParanoid" id="B9TFB8"/>
<evidence type="ECO:0000259" key="1">
    <source>
        <dbReference type="Pfam" id="PF00005"/>
    </source>
</evidence>
<dbReference type="InterPro" id="IPR027417">
    <property type="entry name" value="P-loop_NTPase"/>
</dbReference>
<reference evidence="3" key="1">
    <citation type="journal article" date="2010" name="Nat. Biotechnol.">
        <title>Draft genome sequence of the oilseed species Ricinus communis.</title>
        <authorList>
            <person name="Chan A.P."/>
            <person name="Crabtree J."/>
            <person name="Zhao Q."/>
            <person name="Lorenzi H."/>
            <person name="Orvis J."/>
            <person name="Puiu D."/>
            <person name="Melake-Berhan A."/>
            <person name="Jones K.M."/>
            <person name="Redman J."/>
            <person name="Chen G."/>
            <person name="Cahoon E.B."/>
            <person name="Gedil M."/>
            <person name="Stanke M."/>
            <person name="Haas B.J."/>
            <person name="Wortman J.R."/>
            <person name="Fraser-Liggett C.M."/>
            <person name="Ravel J."/>
            <person name="Rabinowicz P.D."/>
        </authorList>
    </citation>
    <scope>NUCLEOTIDE SEQUENCE [LARGE SCALE GENOMIC DNA]</scope>
    <source>
        <strain evidence="3">cv. Hale</strain>
    </source>
</reference>
<dbReference type="GO" id="GO:0016887">
    <property type="term" value="F:ATP hydrolysis activity"/>
    <property type="evidence" value="ECO:0007669"/>
    <property type="project" value="InterPro"/>
</dbReference>
<proteinExistence type="predicted"/>